<organism evidence="8 9">
    <name type="scientific">Saccharopolyspora ipomoeae</name>
    <dbReference type="NCBI Taxonomy" id="3042027"/>
    <lineage>
        <taxon>Bacteria</taxon>
        <taxon>Bacillati</taxon>
        <taxon>Actinomycetota</taxon>
        <taxon>Actinomycetes</taxon>
        <taxon>Pseudonocardiales</taxon>
        <taxon>Pseudonocardiaceae</taxon>
        <taxon>Saccharopolyspora</taxon>
    </lineage>
</organism>
<evidence type="ECO:0000259" key="6">
    <source>
        <dbReference type="Pfam" id="PF00501"/>
    </source>
</evidence>
<gene>
    <name evidence="8" type="ORF">QFW96_17110</name>
</gene>
<evidence type="ECO:0000256" key="1">
    <source>
        <dbReference type="ARBA" id="ARBA00006432"/>
    </source>
</evidence>
<feature type="compositionally biased region" description="Basic and acidic residues" evidence="5">
    <location>
        <begin position="513"/>
        <end position="522"/>
    </location>
</feature>
<protein>
    <submittedName>
        <fullName evidence="8">AMP-binding protein</fullName>
    </submittedName>
</protein>
<reference evidence="8 9" key="1">
    <citation type="submission" date="2023-04" db="EMBL/GenBank/DDBJ databases">
        <title>Draft genome sequence of Saccharopolyspora sp. TS4A08 isolated from sweet potato rhizospheric soil.</title>
        <authorList>
            <person name="Suksaard P."/>
            <person name="Duangmal K."/>
        </authorList>
    </citation>
    <scope>NUCLEOTIDE SEQUENCE [LARGE SCALE GENOMIC DNA]</scope>
    <source>
        <strain evidence="8 9">TS4A08</strain>
    </source>
</reference>
<evidence type="ECO:0000313" key="8">
    <source>
        <dbReference type="EMBL" id="MDI2030353.1"/>
    </source>
</evidence>
<dbReference type="PANTHER" id="PTHR43107:SF15">
    <property type="entry name" value="FATTY ACID TRANSPORT PROTEIN 3, ISOFORM A"/>
    <property type="match status" value="1"/>
</dbReference>
<evidence type="ECO:0000313" key="9">
    <source>
        <dbReference type="Proteomes" id="UP001237595"/>
    </source>
</evidence>
<comment type="caution">
    <text evidence="8">The sequence shown here is derived from an EMBL/GenBank/DDBJ whole genome shotgun (WGS) entry which is preliminary data.</text>
</comment>
<evidence type="ECO:0000256" key="5">
    <source>
        <dbReference type="SAM" id="MobiDB-lite"/>
    </source>
</evidence>
<dbReference type="Proteomes" id="UP001237595">
    <property type="component" value="Unassembled WGS sequence"/>
</dbReference>
<dbReference type="Pfam" id="PF00501">
    <property type="entry name" value="AMP-binding"/>
    <property type="match status" value="1"/>
</dbReference>
<dbReference type="Gene3D" id="3.40.50.12780">
    <property type="entry name" value="N-terminal domain of ligase-like"/>
    <property type="match status" value="1"/>
</dbReference>
<proteinExistence type="inferred from homology"/>
<dbReference type="InterPro" id="IPR025110">
    <property type="entry name" value="AMP-bd_C"/>
</dbReference>
<dbReference type="InterPro" id="IPR042099">
    <property type="entry name" value="ANL_N_sf"/>
</dbReference>
<feature type="region of interest" description="Disordered" evidence="5">
    <location>
        <begin position="505"/>
        <end position="546"/>
    </location>
</feature>
<keyword evidence="3" id="KW-0547">Nucleotide-binding</keyword>
<dbReference type="InterPro" id="IPR000873">
    <property type="entry name" value="AMP-dep_synth/lig_dom"/>
</dbReference>
<dbReference type="InterPro" id="IPR045851">
    <property type="entry name" value="AMP-bd_C_sf"/>
</dbReference>
<evidence type="ECO:0000256" key="4">
    <source>
        <dbReference type="ARBA" id="ARBA00022840"/>
    </source>
</evidence>
<evidence type="ECO:0000259" key="7">
    <source>
        <dbReference type="Pfam" id="PF13193"/>
    </source>
</evidence>
<sequence length="546" mass="59244">MSTFAEIVLARARDSKTGLRFGDRSWSWAQVVAEGTRRAGLLRRLGARHVGVLLENVPDYVFWIVAAALEGAVVVGINPTRRGAGLARDIRHTDCDLLVTEERLAGLLDGIDHGVPVLDVDGDLDLRDEELPSRVPDADRTLLLLFSSGSTGAPKAVICSNGRLGVLAESLAARTELTRDSVSYLCMPLFHGNSAMMNLAPAMHVGSTVVLARKFSASGFARDVHRYGVTFVNYVGRTLSYVLAQPERAEDRDSALRLAVGTEASPVEAERFAERFGCRVSEGYGMSEGVLRINRTPAAPPGSLGLPVGGADVRVLRQDTGTECAPAEFDESGVLVNAEEAVGQIVAIGGAAAFEGYYNNPEAQAERVRGDDFWTGDLAYRDADGFFYFAGRTADWLRVDGENFAAASVERVLQRWDPVEAVAVYPVPDPTTGDQVMAALQLRSDFDPDAFAAFLAEQPDLGTKWLPRFVRITPELPTTASNKTARTPLRQAAWRTDDPVYFRQGPTPSYHRLTPERREAWERGFASAGRTGAAPRGETGDSFSHN</sequence>
<dbReference type="Gene3D" id="3.30.300.30">
    <property type="match status" value="1"/>
</dbReference>
<keyword evidence="2" id="KW-0436">Ligase</keyword>
<evidence type="ECO:0000256" key="3">
    <source>
        <dbReference type="ARBA" id="ARBA00022741"/>
    </source>
</evidence>
<keyword evidence="9" id="KW-1185">Reference proteome</keyword>
<evidence type="ECO:0000256" key="2">
    <source>
        <dbReference type="ARBA" id="ARBA00022598"/>
    </source>
</evidence>
<dbReference type="RefSeq" id="WP_281456666.1">
    <property type="nucleotide sequence ID" value="NZ_JASAOF010000010.1"/>
</dbReference>
<name>A0ABT6PRT9_9PSEU</name>
<feature type="domain" description="AMP-dependent synthetase/ligase" evidence="6">
    <location>
        <begin position="14"/>
        <end position="358"/>
    </location>
</feature>
<comment type="similarity">
    <text evidence="1">Belongs to the ATP-dependent AMP-binding enzyme family.</text>
</comment>
<accession>A0ABT6PRT9</accession>
<keyword evidence="4" id="KW-0067">ATP-binding</keyword>
<dbReference type="PROSITE" id="PS00455">
    <property type="entry name" value="AMP_BINDING"/>
    <property type="match status" value="1"/>
</dbReference>
<dbReference type="EMBL" id="JASAOF010000010">
    <property type="protein sequence ID" value="MDI2030353.1"/>
    <property type="molecule type" value="Genomic_DNA"/>
</dbReference>
<dbReference type="PANTHER" id="PTHR43107">
    <property type="entry name" value="LONG-CHAIN FATTY ACID TRANSPORT PROTEIN"/>
    <property type="match status" value="1"/>
</dbReference>
<dbReference type="SUPFAM" id="SSF56801">
    <property type="entry name" value="Acetyl-CoA synthetase-like"/>
    <property type="match status" value="1"/>
</dbReference>
<feature type="domain" description="AMP-binding enzyme C-terminal" evidence="7">
    <location>
        <begin position="409"/>
        <end position="483"/>
    </location>
</feature>
<dbReference type="InterPro" id="IPR020845">
    <property type="entry name" value="AMP-binding_CS"/>
</dbReference>
<dbReference type="Pfam" id="PF13193">
    <property type="entry name" value="AMP-binding_C"/>
    <property type="match status" value="1"/>
</dbReference>